<dbReference type="Proteomes" id="UP000828941">
    <property type="component" value="Chromosome 13"/>
</dbReference>
<organism evidence="1 2">
    <name type="scientific">Bauhinia variegata</name>
    <name type="common">Purple orchid tree</name>
    <name type="synonym">Phanera variegata</name>
    <dbReference type="NCBI Taxonomy" id="167791"/>
    <lineage>
        <taxon>Eukaryota</taxon>
        <taxon>Viridiplantae</taxon>
        <taxon>Streptophyta</taxon>
        <taxon>Embryophyta</taxon>
        <taxon>Tracheophyta</taxon>
        <taxon>Spermatophyta</taxon>
        <taxon>Magnoliopsida</taxon>
        <taxon>eudicotyledons</taxon>
        <taxon>Gunneridae</taxon>
        <taxon>Pentapetalae</taxon>
        <taxon>rosids</taxon>
        <taxon>fabids</taxon>
        <taxon>Fabales</taxon>
        <taxon>Fabaceae</taxon>
        <taxon>Cercidoideae</taxon>
        <taxon>Cercideae</taxon>
        <taxon>Bauhiniinae</taxon>
        <taxon>Bauhinia</taxon>
    </lineage>
</organism>
<dbReference type="EMBL" id="CM039438">
    <property type="protein sequence ID" value="KAI4300273.1"/>
    <property type="molecule type" value="Genomic_DNA"/>
</dbReference>
<evidence type="ECO:0000313" key="1">
    <source>
        <dbReference type="EMBL" id="KAI4300273.1"/>
    </source>
</evidence>
<evidence type="ECO:0000313" key="2">
    <source>
        <dbReference type="Proteomes" id="UP000828941"/>
    </source>
</evidence>
<gene>
    <name evidence="1" type="ORF">L6164_033670</name>
</gene>
<keyword evidence="2" id="KW-1185">Reference proteome</keyword>
<accession>A0ACB9KSU1</accession>
<comment type="caution">
    <text evidence="1">The sequence shown here is derived from an EMBL/GenBank/DDBJ whole genome shotgun (WGS) entry which is preliminary data.</text>
</comment>
<name>A0ACB9KSU1_BAUVA</name>
<protein>
    <submittedName>
        <fullName evidence="1">Uncharacterized protein</fullName>
    </submittedName>
</protein>
<proteinExistence type="predicted"/>
<reference evidence="1 2" key="1">
    <citation type="journal article" date="2022" name="DNA Res.">
        <title>Chromosomal-level genome assembly of the orchid tree Bauhinia variegata (Leguminosae; Cercidoideae) supports the allotetraploid origin hypothesis of Bauhinia.</title>
        <authorList>
            <person name="Zhong Y."/>
            <person name="Chen Y."/>
            <person name="Zheng D."/>
            <person name="Pang J."/>
            <person name="Liu Y."/>
            <person name="Luo S."/>
            <person name="Meng S."/>
            <person name="Qian L."/>
            <person name="Wei D."/>
            <person name="Dai S."/>
            <person name="Zhou R."/>
        </authorList>
    </citation>
    <scope>NUCLEOTIDE SEQUENCE [LARGE SCALE GENOMIC DNA]</scope>
    <source>
        <strain evidence="1">BV-YZ2020</strain>
    </source>
</reference>
<sequence>MRMMLSVLKPTTKLNATTNGVRDEGILRYDSASASSLRLLGLLLPHQHRSFPISPLLNKANISSFLFLLSRTEERGNLRQAHPTPIIFLSVCQSNSSMAKEIRKLNSWIEVAPAPVIFPTKPSNSPALETIAEEAGPEYDDEDQL</sequence>